<dbReference type="eggNOG" id="KOG2112">
    <property type="taxonomic scope" value="Eukaryota"/>
</dbReference>
<keyword evidence="5" id="KW-1185">Reference proteome</keyword>
<dbReference type="Gene3D" id="3.40.50.1820">
    <property type="entry name" value="alpha/beta hydrolase"/>
    <property type="match status" value="1"/>
</dbReference>
<evidence type="ECO:0000259" key="3">
    <source>
        <dbReference type="Pfam" id="PF02230"/>
    </source>
</evidence>
<dbReference type="Pfam" id="PF02230">
    <property type="entry name" value="Abhydrolase_2"/>
    <property type="match status" value="1"/>
</dbReference>
<reference evidence="4 5" key="1">
    <citation type="journal article" date="2004" name="Science">
        <title>The genome of the diatom Thalassiosira pseudonana: ecology, evolution, and metabolism.</title>
        <authorList>
            <person name="Armbrust E.V."/>
            <person name="Berges J.A."/>
            <person name="Bowler C."/>
            <person name="Green B.R."/>
            <person name="Martinez D."/>
            <person name="Putnam N.H."/>
            <person name="Zhou S."/>
            <person name="Allen A.E."/>
            <person name="Apt K.E."/>
            <person name="Bechner M."/>
            <person name="Brzezinski M.A."/>
            <person name="Chaal B.K."/>
            <person name="Chiovitti A."/>
            <person name="Davis A.K."/>
            <person name="Demarest M.S."/>
            <person name="Detter J.C."/>
            <person name="Glavina T."/>
            <person name="Goodstein D."/>
            <person name="Hadi M.Z."/>
            <person name="Hellsten U."/>
            <person name="Hildebrand M."/>
            <person name="Jenkins B.D."/>
            <person name="Jurka J."/>
            <person name="Kapitonov V.V."/>
            <person name="Kroger N."/>
            <person name="Lau W.W."/>
            <person name="Lane T.W."/>
            <person name="Larimer F.W."/>
            <person name="Lippmeier J.C."/>
            <person name="Lucas S."/>
            <person name="Medina M."/>
            <person name="Montsant A."/>
            <person name="Obornik M."/>
            <person name="Parker M.S."/>
            <person name="Palenik B."/>
            <person name="Pazour G.J."/>
            <person name="Richardson P.M."/>
            <person name="Rynearson T.A."/>
            <person name="Saito M.A."/>
            <person name="Schwartz D.C."/>
            <person name="Thamatrakoln K."/>
            <person name="Valentin K."/>
            <person name="Vardi A."/>
            <person name="Wilkerson F.P."/>
            <person name="Rokhsar D.S."/>
        </authorList>
    </citation>
    <scope>NUCLEOTIDE SEQUENCE [LARGE SCALE GENOMIC DNA]</scope>
    <source>
        <strain evidence="4 5">CCMP1335</strain>
    </source>
</reference>
<dbReference type="STRING" id="35128.B8C145"/>
<dbReference type="GO" id="GO:0004622">
    <property type="term" value="F:phosphatidylcholine lysophospholipase activity"/>
    <property type="evidence" value="ECO:0007669"/>
    <property type="project" value="UniProtKB-EC"/>
</dbReference>
<dbReference type="AlphaFoldDB" id="B8C145"/>
<dbReference type="EC" id="3.1.1.5" evidence="4"/>
<comment type="similarity">
    <text evidence="1">Belongs to the AB hydrolase superfamily. AB hydrolase 2 family.</text>
</comment>
<feature type="non-terminal residue" evidence="4">
    <location>
        <position position="1"/>
    </location>
</feature>
<dbReference type="RefSeq" id="XP_002289178.1">
    <property type="nucleotide sequence ID" value="XM_002289142.1"/>
</dbReference>
<dbReference type="PANTHER" id="PTHR10655">
    <property type="entry name" value="LYSOPHOSPHOLIPASE-RELATED"/>
    <property type="match status" value="1"/>
</dbReference>
<dbReference type="PANTHER" id="PTHR10655:SF17">
    <property type="entry name" value="LYSOPHOSPHOLIPASE-LIKE PROTEIN 1"/>
    <property type="match status" value="1"/>
</dbReference>
<protein>
    <submittedName>
        <fullName evidence="4">Phospholipase</fullName>
        <ecNumber evidence="4">3.1.1.5</ecNumber>
    </submittedName>
</protein>
<dbReference type="HOGENOM" id="CLU_049413_3_5_1"/>
<proteinExistence type="inferred from homology"/>
<dbReference type="GO" id="GO:0052689">
    <property type="term" value="F:carboxylic ester hydrolase activity"/>
    <property type="evidence" value="ECO:0000318"/>
    <property type="project" value="GO_Central"/>
</dbReference>
<evidence type="ECO:0000256" key="1">
    <source>
        <dbReference type="ARBA" id="ARBA00006499"/>
    </source>
</evidence>
<name>B8C145_THAPS</name>
<dbReference type="InterPro" id="IPR029058">
    <property type="entry name" value="AB_hydrolase_fold"/>
</dbReference>
<dbReference type="InParanoid" id="B8C145"/>
<dbReference type="EMBL" id="CM000641">
    <property type="protein sequence ID" value="EED92715.1"/>
    <property type="molecule type" value="Genomic_DNA"/>
</dbReference>
<feature type="domain" description="Phospholipase/carboxylesterase/thioesterase" evidence="3">
    <location>
        <begin position="2"/>
        <end position="205"/>
    </location>
</feature>
<dbReference type="GeneID" id="7446771"/>
<feature type="non-terminal residue" evidence="4">
    <location>
        <position position="208"/>
    </location>
</feature>
<gene>
    <name evidence="4" type="ORF">THAPSDRAFT_18091</name>
</gene>
<reference evidence="4 5" key="2">
    <citation type="journal article" date="2008" name="Nature">
        <title>The Phaeodactylum genome reveals the evolutionary history of diatom genomes.</title>
        <authorList>
            <person name="Bowler C."/>
            <person name="Allen A.E."/>
            <person name="Badger J.H."/>
            <person name="Grimwood J."/>
            <person name="Jabbari K."/>
            <person name="Kuo A."/>
            <person name="Maheswari U."/>
            <person name="Martens C."/>
            <person name="Maumus F."/>
            <person name="Otillar R.P."/>
            <person name="Rayko E."/>
            <person name="Salamov A."/>
            <person name="Vandepoele K."/>
            <person name="Beszteri B."/>
            <person name="Gruber A."/>
            <person name="Heijde M."/>
            <person name="Katinka M."/>
            <person name="Mock T."/>
            <person name="Valentin K."/>
            <person name="Verret F."/>
            <person name="Berges J.A."/>
            <person name="Brownlee C."/>
            <person name="Cadoret J.P."/>
            <person name="Chiovitti A."/>
            <person name="Choi C.J."/>
            <person name="Coesel S."/>
            <person name="De Martino A."/>
            <person name="Detter J.C."/>
            <person name="Durkin C."/>
            <person name="Falciatore A."/>
            <person name="Fournet J."/>
            <person name="Haruta M."/>
            <person name="Huysman M.J."/>
            <person name="Jenkins B.D."/>
            <person name="Jiroutova K."/>
            <person name="Jorgensen R.E."/>
            <person name="Joubert Y."/>
            <person name="Kaplan A."/>
            <person name="Kroger N."/>
            <person name="Kroth P.G."/>
            <person name="La Roche J."/>
            <person name="Lindquist E."/>
            <person name="Lommer M."/>
            <person name="Martin-Jezequel V."/>
            <person name="Lopez P.J."/>
            <person name="Lucas S."/>
            <person name="Mangogna M."/>
            <person name="McGinnis K."/>
            <person name="Medlin L.K."/>
            <person name="Montsant A."/>
            <person name="Oudot-Le Secq M.P."/>
            <person name="Napoli C."/>
            <person name="Obornik M."/>
            <person name="Parker M.S."/>
            <person name="Petit J.L."/>
            <person name="Porcel B.M."/>
            <person name="Poulsen N."/>
            <person name="Robison M."/>
            <person name="Rychlewski L."/>
            <person name="Rynearson T.A."/>
            <person name="Schmutz J."/>
            <person name="Shapiro H."/>
            <person name="Siaut M."/>
            <person name="Stanley M."/>
            <person name="Sussman M.R."/>
            <person name="Taylor A.R."/>
            <person name="Vardi A."/>
            <person name="von Dassow P."/>
            <person name="Vyverman W."/>
            <person name="Willis A."/>
            <person name="Wyrwicz L.S."/>
            <person name="Rokhsar D.S."/>
            <person name="Weissenbach J."/>
            <person name="Armbrust E.V."/>
            <person name="Green B.R."/>
            <person name="Van de Peer Y."/>
            <person name="Grigoriev I.V."/>
        </authorList>
    </citation>
    <scope>NUCLEOTIDE SEQUENCE [LARGE SCALE GENOMIC DNA]</scope>
    <source>
        <strain evidence="4 5">CCMP1335</strain>
    </source>
</reference>
<accession>B8C145</accession>
<dbReference type="KEGG" id="tps:THAPSDRAFT_18091"/>
<evidence type="ECO:0000256" key="2">
    <source>
        <dbReference type="ARBA" id="ARBA00022801"/>
    </source>
</evidence>
<dbReference type="OMA" id="WYDILAM"/>
<organism evidence="4 5">
    <name type="scientific">Thalassiosira pseudonana</name>
    <name type="common">Marine diatom</name>
    <name type="synonym">Cyclotella nana</name>
    <dbReference type="NCBI Taxonomy" id="35128"/>
    <lineage>
        <taxon>Eukaryota</taxon>
        <taxon>Sar</taxon>
        <taxon>Stramenopiles</taxon>
        <taxon>Ochrophyta</taxon>
        <taxon>Bacillariophyta</taxon>
        <taxon>Coscinodiscophyceae</taxon>
        <taxon>Thalassiosirophycidae</taxon>
        <taxon>Thalassiosirales</taxon>
        <taxon>Thalassiosiraceae</taxon>
        <taxon>Thalassiosira</taxon>
    </lineage>
</organism>
<keyword evidence="2 4" id="KW-0378">Hydrolase</keyword>
<sequence>SATIVICHGLGDTAQGWEDVARNFASKLPYAKFILPTAPTRKITMNMGMSMPGWYDIVGLDKRSNENCPGIDESQTRILDILKSENDAGIHYNRMVLAGFSQGAALSLYTGMQLPAEAGPLAGIVAMSGYLPHASGFNITPGLESTPIFHAHGAVDPLVQITAAKDSQEMVKEKGATSYKLEIYEGLAHSANPKEIGDVMAFLEEVLP</sequence>
<evidence type="ECO:0000313" key="5">
    <source>
        <dbReference type="Proteomes" id="UP000001449"/>
    </source>
</evidence>
<dbReference type="SUPFAM" id="SSF53474">
    <property type="entry name" value="alpha/beta-Hydrolases"/>
    <property type="match status" value="1"/>
</dbReference>
<dbReference type="InterPro" id="IPR003140">
    <property type="entry name" value="PLipase/COase/thioEstase"/>
</dbReference>
<evidence type="ECO:0000313" key="4">
    <source>
        <dbReference type="EMBL" id="EED92715.1"/>
    </source>
</evidence>
<dbReference type="InterPro" id="IPR050565">
    <property type="entry name" value="LYPA1-2/EST-like"/>
</dbReference>
<dbReference type="Proteomes" id="UP000001449">
    <property type="component" value="Chromosome 4"/>
</dbReference>
<dbReference type="PaxDb" id="35128-Thaps18091"/>
<dbReference type="GO" id="GO:0005737">
    <property type="term" value="C:cytoplasm"/>
    <property type="evidence" value="ECO:0000318"/>
    <property type="project" value="GO_Central"/>
</dbReference>